<name>A0ABW1WK14_9HYPH</name>
<protein>
    <submittedName>
        <fullName evidence="2">Uncharacterized protein</fullName>
    </submittedName>
</protein>
<reference evidence="3" key="1">
    <citation type="journal article" date="2019" name="Int. J. Syst. Evol. Microbiol.">
        <title>The Global Catalogue of Microorganisms (GCM) 10K type strain sequencing project: providing services to taxonomists for standard genome sequencing and annotation.</title>
        <authorList>
            <consortium name="The Broad Institute Genomics Platform"/>
            <consortium name="The Broad Institute Genome Sequencing Center for Infectious Disease"/>
            <person name="Wu L."/>
            <person name="Ma J."/>
        </authorList>
    </citation>
    <scope>NUCLEOTIDE SEQUENCE [LARGE SCALE GENOMIC DNA]</scope>
    <source>
        <strain evidence="3">CCUG 36916</strain>
    </source>
</reference>
<keyword evidence="3" id="KW-1185">Reference proteome</keyword>
<feature type="region of interest" description="Disordered" evidence="1">
    <location>
        <begin position="97"/>
        <end position="120"/>
    </location>
</feature>
<evidence type="ECO:0000313" key="3">
    <source>
        <dbReference type="Proteomes" id="UP001596237"/>
    </source>
</evidence>
<dbReference type="RefSeq" id="WP_192284659.1">
    <property type="nucleotide sequence ID" value="NZ_JBHSTT010000014.1"/>
</dbReference>
<dbReference type="EMBL" id="JBHSTT010000014">
    <property type="protein sequence ID" value="MFC6388528.1"/>
    <property type="molecule type" value="Genomic_DNA"/>
</dbReference>
<accession>A0ABW1WK14</accession>
<dbReference type="Proteomes" id="UP001596237">
    <property type="component" value="Unassembled WGS sequence"/>
</dbReference>
<evidence type="ECO:0000313" key="2">
    <source>
        <dbReference type="EMBL" id="MFC6388528.1"/>
    </source>
</evidence>
<evidence type="ECO:0000256" key="1">
    <source>
        <dbReference type="SAM" id="MobiDB-lite"/>
    </source>
</evidence>
<comment type="caution">
    <text evidence="2">The sequence shown here is derived from an EMBL/GenBank/DDBJ whole genome shotgun (WGS) entry which is preliminary data.</text>
</comment>
<proteinExistence type="predicted"/>
<sequence>MLARKPITKGNARLKPLAQVIANESEKEPKTFRVDINIRLSQPPELVQFVRRQVALQNLPDEMVQPLPILASEGAGDVADDLFEAVAPKVDVLVEERSEPNEFRRRRQAAEPPSSTVPQLRSLAHDARRAHPSLQSLDCNYILSQPKT</sequence>
<gene>
    <name evidence="2" type="ORF">ACFQDP_04035</name>
</gene>
<organism evidence="2 3">
    <name type="scientific">Methylorubrum zatmanii</name>
    <dbReference type="NCBI Taxonomy" id="29429"/>
    <lineage>
        <taxon>Bacteria</taxon>
        <taxon>Pseudomonadati</taxon>
        <taxon>Pseudomonadota</taxon>
        <taxon>Alphaproteobacteria</taxon>
        <taxon>Hyphomicrobiales</taxon>
        <taxon>Methylobacteriaceae</taxon>
        <taxon>Methylorubrum</taxon>
    </lineage>
</organism>